<feature type="domain" description="Mce/MlaD" evidence="3">
    <location>
        <begin position="38"/>
        <end position="115"/>
    </location>
</feature>
<accession>A0A1R3T5G9</accession>
<dbReference type="STRING" id="1642647.PSM36_0381"/>
<reference evidence="4 5" key="1">
    <citation type="submission" date="2016-08" db="EMBL/GenBank/DDBJ databases">
        <authorList>
            <person name="Seilhamer J.J."/>
        </authorList>
    </citation>
    <scope>NUCLEOTIDE SEQUENCE [LARGE SCALE GENOMIC DNA]</scope>
    <source>
        <strain evidence="4">M3/6</strain>
    </source>
</reference>
<sequence length="352" mass="38290">MKNTKKALRLGIFVAAALILFVVAVYLIGSKGNLFSPTKDVFSSFKDIRGLVVGNNVRFAGINVGTVKNIRIISDTSVVVTMSIREDYSKYIYKNSKVQIGQEGLMGGKIVLISSGTPETGVIEENDYLVVAEGLDIQGMIAQAQTMLREATQTVSHLNSVTDKINEGDGDIARLLNGNDLTTQLGIATRKLNNSMSDVNEITRKVSSGQGDLGKLINDDAITGQLSGIMKDLHATSVKANAVVEELQQTVHAINYGEGVLPRLLHDKELGLSVDTALTRVDQGVFEVTRAAETIADSWIFRLFSKKKKDTNNQSQPVTTKRQPKEFEVQPGDTIIVPVNESADPEIKRSKN</sequence>
<dbReference type="Pfam" id="PF02470">
    <property type="entry name" value="MlaD"/>
    <property type="match status" value="1"/>
</dbReference>
<gene>
    <name evidence="4" type="ORF">PSM36_0381</name>
</gene>
<evidence type="ECO:0000313" key="5">
    <source>
        <dbReference type="Proteomes" id="UP000187464"/>
    </source>
</evidence>
<feature type="compositionally biased region" description="Polar residues" evidence="1">
    <location>
        <begin position="312"/>
        <end position="321"/>
    </location>
</feature>
<evidence type="ECO:0000256" key="2">
    <source>
        <dbReference type="SAM" id="Phobius"/>
    </source>
</evidence>
<dbReference type="PANTHER" id="PTHR33371">
    <property type="entry name" value="INTERMEMBRANE PHOSPHOLIPID TRANSPORT SYSTEM BINDING PROTEIN MLAD-RELATED"/>
    <property type="match status" value="1"/>
</dbReference>
<protein>
    <submittedName>
        <fullName evidence="4">ABC-type transporter</fullName>
    </submittedName>
</protein>
<dbReference type="Proteomes" id="UP000187464">
    <property type="component" value="Chromosome I"/>
</dbReference>
<organism evidence="4 5">
    <name type="scientific">Proteiniphilum saccharofermentans</name>
    <dbReference type="NCBI Taxonomy" id="1642647"/>
    <lineage>
        <taxon>Bacteria</taxon>
        <taxon>Pseudomonadati</taxon>
        <taxon>Bacteroidota</taxon>
        <taxon>Bacteroidia</taxon>
        <taxon>Bacteroidales</taxon>
        <taxon>Dysgonomonadaceae</taxon>
        <taxon>Proteiniphilum</taxon>
    </lineage>
</organism>
<feature type="region of interest" description="Disordered" evidence="1">
    <location>
        <begin position="311"/>
        <end position="352"/>
    </location>
</feature>
<feature type="transmembrane region" description="Helical" evidence="2">
    <location>
        <begin position="7"/>
        <end position="29"/>
    </location>
</feature>
<evidence type="ECO:0000256" key="1">
    <source>
        <dbReference type="SAM" id="MobiDB-lite"/>
    </source>
</evidence>
<dbReference type="EMBL" id="LT605205">
    <property type="protein sequence ID" value="SCD19215.1"/>
    <property type="molecule type" value="Genomic_DNA"/>
</dbReference>
<proteinExistence type="predicted"/>
<keyword evidence="2" id="KW-0812">Transmembrane</keyword>
<dbReference type="InterPro" id="IPR003399">
    <property type="entry name" value="Mce/MlaD"/>
</dbReference>
<dbReference type="PANTHER" id="PTHR33371:SF4">
    <property type="entry name" value="INTERMEMBRANE PHOSPHOLIPID TRANSPORT SYSTEM BINDING PROTEIN MLAD"/>
    <property type="match status" value="1"/>
</dbReference>
<dbReference type="RefSeq" id="WP_076928546.1">
    <property type="nucleotide sequence ID" value="NZ_LT605205.1"/>
</dbReference>
<name>A0A1R3T5G9_9BACT</name>
<dbReference type="InterPro" id="IPR052336">
    <property type="entry name" value="MlaD_Phospholipid_Transporter"/>
</dbReference>
<keyword evidence="2" id="KW-0472">Membrane</keyword>
<dbReference type="AlphaFoldDB" id="A0A1R3T5G9"/>
<dbReference type="KEGG" id="psac:PSM36_0381"/>
<keyword evidence="5" id="KW-1185">Reference proteome</keyword>
<evidence type="ECO:0000259" key="3">
    <source>
        <dbReference type="Pfam" id="PF02470"/>
    </source>
</evidence>
<keyword evidence="2" id="KW-1133">Transmembrane helix</keyword>
<evidence type="ECO:0000313" key="4">
    <source>
        <dbReference type="EMBL" id="SCD19215.1"/>
    </source>
</evidence>